<gene>
    <name evidence="1" type="ORF">GCM10010923_23350</name>
</gene>
<dbReference type="CDD" id="cd04647">
    <property type="entry name" value="LbH_MAT_like"/>
    <property type="match status" value="1"/>
</dbReference>
<evidence type="ECO:0008006" key="3">
    <source>
        <dbReference type="Google" id="ProtNLM"/>
    </source>
</evidence>
<evidence type="ECO:0000313" key="2">
    <source>
        <dbReference type="Proteomes" id="UP000603317"/>
    </source>
</evidence>
<reference evidence="2" key="1">
    <citation type="journal article" date="2019" name="Int. J. Syst. Evol. Microbiol.">
        <title>The Global Catalogue of Microorganisms (GCM) 10K type strain sequencing project: providing services to taxonomists for standard genome sequencing and annotation.</title>
        <authorList>
            <consortium name="The Broad Institute Genomics Platform"/>
            <consortium name="The Broad Institute Genome Sequencing Center for Infectious Disease"/>
            <person name="Wu L."/>
            <person name="Ma J."/>
        </authorList>
    </citation>
    <scope>NUCLEOTIDE SEQUENCE [LARGE SCALE GENOMIC DNA]</scope>
    <source>
        <strain evidence="2">CGMCC 1.15297</strain>
    </source>
</reference>
<sequence length="197" mass="22031">MLHFRIRDYLSILFYRLLAPFFGQMGKRVRIVRPLRIYGARYCEFADDSVLQYGAYLAVLKEFDHAPLLKVGARTMIGNHAHIVVTRRVEFGAGVLTADRLFVSDNRHTFEDPSIPIRDQGLTQLAEVRIGDGSWIGENVCISGASIGSHCVIAANSVVTSDIPDRCIAAGAPARIVKRYCERREGWYRTGPDGEFA</sequence>
<keyword evidence="2" id="KW-1185">Reference proteome</keyword>
<dbReference type="InterPro" id="IPR001451">
    <property type="entry name" value="Hexapep"/>
</dbReference>
<organism evidence="1 2">
    <name type="scientific">Blastomonas marina</name>
    <dbReference type="NCBI Taxonomy" id="1867408"/>
    <lineage>
        <taxon>Bacteria</taxon>
        <taxon>Pseudomonadati</taxon>
        <taxon>Pseudomonadota</taxon>
        <taxon>Alphaproteobacteria</taxon>
        <taxon>Sphingomonadales</taxon>
        <taxon>Sphingomonadaceae</taxon>
        <taxon>Blastomonas</taxon>
    </lineage>
</organism>
<proteinExistence type="predicted"/>
<dbReference type="Pfam" id="PF00132">
    <property type="entry name" value="Hexapep"/>
    <property type="match status" value="1"/>
</dbReference>
<comment type="caution">
    <text evidence="1">The sequence shown here is derived from an EMBL/GenBank/DDBJ whole genome shotgun (WGS) entry which is preliminary data.</text>
</comment>
<accession>A0ABQ1FHM1</accession>
<dbReference type="EMBL" id="BMID01000001">
    <property type="protein sequence ID" value="GGA11980.1"/>
    <property type="molecule type" value="Genomic_DNA"/>
</dbReference>
<dbReference type="InterPro" id="IPR011004">
    <property type="entry name" value="Trimer_LpxA-like_sf"/>
</dbReference>
<evidence type="ECO:0000313" key="1">
    <source>
        <dbReference type="EMBL" id="GGA11980.1"/>
    </source>
</evidence>
<protein>
    <recommendedName>
        <fullName evidence="3">Acyltransferase</fullName>
    </recommendedName>
</protein>
<dbReference type="Gene3D" id="2.160.10.10">
    <property type="entry name" value="Hexapeptide repeat proteins"/>
    <property type="match status" value="1"/>
</dbReference>
<dbReference type="SUPFAM" id="SSF51161">
    <property type="entry name" value="Trimeric LpxA-like enzymes"/>
    <property type="match status" value="1"/>
</dbReference>
<name>A0ABQ1FHM1_9SPHN</name>
<dbReference type="PANTHER" id="PTHR23416:SF78">
    <property type="entry name" value="LIPOPOLYSACCHARIDE BIOSYNTHESIS O-ACETYL TRANSFERASE WBBJ-RELATED"/>
    <property type="match status" value="1"/>
</dbReference>
<dbReference type="InterPro" id="IPR051159">
    <property type="entry name" value="Hexapeptide_acetyltransf"/>
</dbReference>
<dbReference type="Proteomes" id="UP000603317">
    <property type="component" value="Unassembled WGS sequence"/>
</dbReference>
<dbReference type="PANTHER" id="PTHR23416">
    <property type="entry name" value="SIALIC ACID SYNTHASE-RELATED"/>
    <property type="match status" value="1"/>
</dbReference>
<dbReference type="RefSeq" id="WP_188642857.1">
    <property type="nucleotide sequence ID" value="NZ_BMID01000001.1"/>
</dbReference>